<evidence type="ECO:0000313" key="7">
    <source>
        <dbReference type="EMBL" id="CAB4925245.1"/>
    </source>
</evidence>
<dbReference type="Pfam" id="PF07687">
    <property type="entry name" value="M20_dimer"/>
    <property type="match status" value="1"/>
</dbReference>
<dbReference type="FunFam" id="1.10.150.900:FF:000002">
    <property type="entry name" value="M20/M25/M40 family peptidase"/>
    <property type="match status" value="1"/>
</dbReference>
<evidence type="ECO:0000256" key="5">
    <source>
        <dbReference type="ARBA" id="ARBA00022833"/>
    </source>
</evidence>
<dbReference type="NCBIfam" id="NF005913">
    <property type="entry name" value="PRK07906.1"/>
    <property type="match status" value="1"/>
</dbReference>
<evidence type="ECO:0000256" key="3">
    <source>
        <dbReference type="ARBA" id="ARBA00022723"/>
    </source>
</evidence>
<dbReference type="AlphaFoldDB" id="A0A6J7I375"/>
<dbReference type="InterPro" id="IPR011650">
    <property type="entry name" value="Peptidase_M20_dimer"/>
</dbReference>
<dbReference type="InterPro" id="IPR036264">
    <property type="entry name" value="Bact_exopeptidase_dim_dom"/>
</dbReference>
<keyword evidence="3" id="KW-0479">Metal-binding</keyword>
<organism evidence="7">
    <name type="scientific">freshwater metagenome</name>
    <dbReference type="NCBI Taxonomy" id="449393"/>
    <lineage>
        <taxon>unclassified sequences</taxon>
        <taxon>metagenomes</taxon>
        <taxon>ecological metagenomes</taxon>
    </lineage>
</organism>
<evidence type="ECO:0000256" key="4">
    <source>
        <dbReference type="ARBA" id="ARBA00022801"/>
    </source>
</evidence>
<dbReference type="Gene3D" id="3.40.630.10">
    <property type="entry name" value="Zn peptidases"/>
    <property type="match status" value="1"/>
</dbReference>
<gene>
    <name evidence="7" type="ORF">UFOPK3752_00087</name>
    <name evidence="8" type="ORF">UFOPK4150_00255</name>
</gene>
<keyword evidence="4" id="KW-0378">Hydrolase</keyword>
<dbReference type="GO" id="GO:0016787">
    <property type="term" value="F:hydrolase activity"/>
    <property type="evidence" value="ECO:0007669"/>
    <property type="project" value="UniProtKB-KW"/>
</dbReference>
<sequence length="435" mass="46496">MTSTEASSDVVRICSDLIRIDTSNYGGEIGANERPAAEYVAALMESAGVTATIYESEPGRANVVGRITGTDPSRPALLLHCHLDVVPAVAADWTIHPFSGEVHDGQVWGRGAVDMKDMCAMVLSVIGSWAKSGYRPERDIVLAFLADEELGSKLGGHWIVKNHPDLFEGCTEAIGEVGGFSYTVNDDLRLYPIMTAEKGKTWMRLTAQGTAGHGSMVNHDNAILALSAAVTRLGTHQFPTRITESVRGFLEAAAKATGLDLSADDLDAEVEKLGPISKMIGATLRNTANPTMLQAGASVNVVPGVATAYFDGRFLPGYEEEFHAQITEVLGPDITWELILQDIAMETGFDGPLVDAMSAALLSEDPGAVPVPYMMSGGTDAKAFALLGMRCFGFSPLRLPADVDFGGLFHGVDERVPVDALLFGERVLDHFLRNI</sequence>
<dbReference type="Pfam" id="PF01546">
    <property type="entry name" value="Peptidase_M20"/>
    <property type="match status" value="1"/>
</dbReference>
<reference evidence="7" key="1">
    <citation type="submission" date="2020-05" db="EMBL/GenBank/DDBJ databases">
        <authorList>
            <person name="Chiriac C."/>
            <person name="Salcher M."/>
            <person name="Ghai R."/>
            <person name="Kavagutti S V."/>
        </authorList>
    </citation>
    <scope>NUCLEOTIDE SEQUENCE</scope>
</reference>
<feature type="domain" description="Peptidase M20 dimerisation" evidence="6">
    <location>
        <begin position="195"/>
        <end position="328"/>
    </location>
</feature>
<keyword evidence="5" id="KW-0862">Zinc</keyword>
<dbReference type="EMBL" id="CAFBND010000002">
    <property type="protein sequence ID" value="CAB4925245.1"/>
    <property type="molecule type" value="Genomic_DNA"/>
</dbReference>
<dbReference type="EMBL" id="CAFBPU010000004">
    <property type="protein sequence ID" value="CAB5021180.1"/>
    <property type="molecule type" value="Genomic_DNA"/>
</dbReference>
<dbReference type="GO" id="GO:0046872">
    <property type="term" value="F:metal ion binding"/>
    <property type="evidence" value="ECO:0007669"/>
    <property type="project" value="UniProtKB-KW"/>
</dbReference>
<dbReference type="InterPro" id="IPR050072">
    <property type="entry name" value="Peptidase_M20A"/>
</dbReference>
<comment type="cofactor">
    <cofactor evidence="1">
        <name>Zn(2+)</name>
        <dbReference type="ChEBI" id="CHEBI:29105"/>
    </cofactor>
</comment>
<dbReference type="SUPFAM" id="SSF53187">
    <property type="entry name" value="Zn-dependent exopeptidases"/>
    <property type="match status" value="1"/>
</dbReference>
<evidence type="ECO:0000313" key="8">
    <source>
        <dbReference type="EMBL" id="CAB5021180.1"/>
    </source>
</evidence>
<evidence type="ECO:0000256" key="2">
    <source>
        <dbReference type="ARBA" id="ARBA00006247"/>
    </source>
</evidence>
<proteinExistence type="inferred from homology"/>
<evidence type="ECO:0000256" key="1">
    <source>
        <dbReference type="ARBA" id="ARBA00001947"/>
    </source>
</evidence>
<dbReference type="CDD" id="cd05675">
    <property type="entry name" value="M20_yscS_like"/>
    <property type="match status" value="1"/>
</dbReference>
<dbReference type="Gene3D" id="3.30.70.360">
    <property type="match status" value="1"/>
</dbReference>
<evidence type="ECO:0000259" key="6">
    <source>
        <dbReference type="Pfam" id="PF07687"/>
    </source>
</evidence>
<dbReference type="PANTHER" id="PTHR43808">
    <property type="entry name" value="ACETYLORNITHINE DEACETYLASE"/>
    <property type="match status" value="1"/>
</dbReference>
<comment type="similarity">
    <text evidence="2">Belongs to the peptidase M20A family.</text>
</comment>
<accession>A0A6J7I375</accession>
<dbReference type="PANTHER" id="PTHR43808:SF8">
    <property type="entry name" value="PEPTIDASE M20 DIMERISATION DOMAIN-CONTAINING PROTEIN"/>
    <property type="match status" value="1"/>
</dbReference>
<name>A0A6J7I375_9ZZZZ</name>
<dbReference type="InterPro" id="IPR002933">
    <property type="entry name" value="Peptidase_M20"/>
</dbReference>
<protein>
    <submittedName>
        <fullName evidence="7">Unannotated protein</fullName>
    </submittedName>
</protein>
<dbReference type="SUPFAM" id="SSF55031">
    <property type="entry name" value="Bacterial exopeptidase dimerisation domain"/>
    <property type="match status" value="1"/>
</dbReference>
<dbReference type="Gene3D" id="1.10.150.900">
    <property type="match status" value="1"/>
</dbReference>